<name>A0ABR7TJ68_9BACT</name>
<keyword evidence="2" id="KW-1185">Reference proteome</keyword>
<reference evidence="1 2" key="1">
    <citation type="submission" date="2020-09" db="EMBL/GenBank/DDBJ databases">
        <title>Genome sequences of type strains of Chitinophaga qingshengii and Chitinophaga varians.</title>
        <authorList>
            <person name="Kittiwongwattana C."/>
        </authorList>
    </citation>
    <scope>NUCLEOTIDE SEQUENCE [LARGE SCALE GENOMIC DNA]</scope>
    <source>
        <strain evidence="1 2">JCM 30026</strain>
    </source>
</reference>
<evidence type="ECO:0000313" key="2">
    <source>
        <dbReference type="Proteomes" id="UP000659124"/>
    </source>
</evidence>
<gene>
    <name evidence="1" type="ORF">ICL07_04045</name>
</gene>
<comment type="caution">
    <text evidence="1">The sequence shown here is derived from an EMBL/GenBank/DDBJ whole genome shotgun (WGS) entry which is preliminary data.</text>
</comment>
<evidence type="ECO:0000313" key="1">
    <source>
        <dbReference type="EMBL" id="MBC9929532.1"/>
    </source>
</evidence>
<proteinExistence type="predicted"/>
<evidence type="ECO:0008006" key="3">
    <source>
        <dbReference type="Google" id="ProtNLM"/>
    </source>
</evidence>
<dbReference type="RefSeq" id="WP_188086655.1">
    <property type="nucleotide sequence ID" value="NZ_JACVFC010000001.1"/>
</dbReference>
<accession>A0ABR7TJ68</accession>
<dbReference type="EMBL" id="JACVFC010000001">
    <property type="protein sequence ID" value="MBC9929532.1"/>
    <property type="molecule type" value="Genomic_DNA"/>
</dbReference>
<organism evidence="1 2">
    <name type="scientific">Chitinophaga qingshengii</name>
    <dbReference type="NCBI Taxonomy" id="1569794"/>
    <lineage>
        <taxon>Bacteria</taxon>
        <taxon>Pseudomonadati</taxon>
        <taxon>Bacteroidota</taxon>
        <taxon>Chitinophagia</taxon>
        <taxon>Chitinophagales</taxon>
        <taxon>Chitinophagaceae</taxon>
        <taxon>Chitinophaga</taxon>
    </lineage>
</organism>
<sequence length="636" mass="71102">MRITPNGTKTFGGRTDSDVYYRIVDGPDQKWAIIRNGGSFTVSVPGSYRIAIGASPYPGDRIVNVKKIQYNLPNELSIDRRTTLGYVCPGAAPNTGTIRVFAAGGYSGLNTYTYKLAEQGKGKDGPFLDSNTTGYFTSNSRYSLMKNTNYSIRVVDNCGNAIVQDVQILDFATYQIITTDKPMFCVGDTAYLKAINLPTSAKQYRWEFPNGQIKESIQNPIIYNIDSSWAGKYKVTINSDLCGQPIKGEFDMKVAPYTVRCYSAVTDTSVNPYIHGLLGNWRPFRSYVYYGARAEADPGVKTDIRKDGAYNDFMNFWEKQTASWTPRKDTTRWVWNAESTVFSKKGFELENKDPLGRYNAGLYGYDGAVPVAVVQNSRYRESGFDGFEDYSFVAGNCGDDPCPVGRHFNFSRYKNKLSTEQSHTGRYSLKAAKGDSIMLSALVTDSDRQLTAPDFQQAEKCNMTVLKAVRLNPGVLVPDFSPVAGKRFLFSVWVKEEQDCKCTTYTSSEITLLVGGPVRVTATAQPKGAIIDGWQQYEGVIDVPKGSTAFNVVIVPKNNVNVYYDDLRIHPYNANMKSFVYDPVNLRLMAELDENNYATLYEYDDDGTLIRVKKETERGVKTIKETRSALLKETAQ</sequence>
<dbReference type="Proteomes" id="UP000659124">
    <property type="component" value="Unassembled WGS sequence"/>
</dbReference>
<protein>
    <recommendedName>
        <fullName evidence="3">PKD domain-containing protein</fullName>
    </recommendedName>
</protein>
<dbReference type="Gene3D" id="2.60.120.260">
    <property type="entry name" value="Galactose-binding domain-like"/>
    <property type="match status" value="1"/>
</dbReference>